<evidence type="ECO:0008006" key="4">
    <source>
        <dbReference type="Google" id="ProtNLM"/>
    </source>
</evidence>
<protein>
    <recommendedName>
        <fullName evidence="4">Exo-alpha-sialidase</fullName>
    </recommendedName>
</protein>
<keyword evidence="3" id="KW-1185">Reference proteome</keyword>
<name>A0A5C7AJK3_9FLAO</name>
<accession>A0A5C7AJK3</accession>
<evidence type="ECO:0000313" key="2">
    <source>
        <dbReference type="EMBL" id="TXE05982.1"/>
    </source>
</evidence>
<gene>
    <name evidence="2" type="ORF">ES711_14185</name>
</gene>
<proteinExistence type="predicted"/>
<dbReference type="RefSeq" id="WP_146893966.1">
    <property type="nucleotide sequence ID" value="NZ_VORX01000008.1"/>
</dbReference>
<dbReference type="Gene3D" id="2.130.10.10">
    <property type="entry name" value="YVTN repeat-like/Quinoprotein amine dehydrogenase"/>
    <property type="match status" value="1"/>
</dbReference>
<dbReference type="SUPFAM" id="SSF110296">
    <property type="entry name" value="Oligoxyloglucan reducing end-specific cellobiohydrolase"/>
    <property type="match status" value="1"/>
</dbReference>
<reference evidence="2 3" key="1">
    <citation type="submission" date="2019-08" db="EMBL/GenBank/DDBJ databases">
        <title>Genome sequence of Gelidibacter salicanalis IC162T.</title>
        <authorList>
            <person name="Bowman J.P."/>
        </authorList>
    </citation>
    <scope>NUCLEOTIDE SEQUENCE [LARGE SCALE GENOMIC DNA]</scope>
    <source>
        <strain evidence="2 3">IC162</strain>
    </source>
</reference>
<sequence length="154" mass="17259">MDDKVVFSVNVSRIEIPILTVFTGSDETQSVDFGTTWQTNVYPENTKGRNNKRAVSGSVNPNNPNQLWLGGKDGAIYSSETGGRTWTLISDDLPKGDVVELLFHEGTKGDLYALIRGFGVFFLEGGTREWKLWTEGYNLVDFTEIRIDYPLKNC</sequence>
<dbReference type="AlphaFoldDB" id="A0A5C7AJK3"/>
<dbReference type="EMBL" id="VORX01000008">
    <property type="protein sequence ID" value="TXE05982.1"/>
    <property type="molecule type" value="Genomic_DNA"/>
</dbReference>
<evidence type="ECO:0000313" key="3">
    <source>
        <dbReference type="Proteomes" id="UP000321734"/>
    </source>
</evidence>
<comment type="caution">
    <text evidence="2">The sequence shown here is derived from an EMBL/GenBank/DDBJ whole genome shotgun (WGS) entry which is preliminary data.</text>
</comment>
<organism evidence="2 3">
    <name type="scientific">Gelidibacter salicanalis</name>
    <dbReference type="NCBI Taxonomy" id="291193"/>
    <lineage>
        <taxon>Bacteria</taxon>
        <taxon>Pseudomonadati</taxon>
        <taxon>Bacteroidota</taxon>
        <taxon>Flavobacteriia</taxon>
        <taxon>Flavobacteriales</taxon>
        <taxon>Flavobacteriaceae</taxon>
        <taxon>Gelidibacter</taxon>
    </lineage>
</organism>
<dbReference type="InterPro" id="IPR015943">
    <property type="entry name" value="WD40/YVTN_repeat-like_dom_sf"/>
</dbReference>
<dbReference type="Proteomes" id="UP000321734">
    <property type="component" value="Unassembled WGS sequence"/>
</dbReference>
<feature type="region of interest" description="Disordered" evidence="1">
    <location>
        <begin position="43"/>
        <end position="62"/>
    </location>
</feature>
<dbReference type="OrthoDB" id="9757809at2"/>
<evidence type="ECO:0000256" key="1">
    <source>
        <dbReference type="SAM" id="MobiDB-lite"/>
    </source>
</evidence>